<protein>
    <submittedName>
        <fullName evidence="3">Cobalt-precorrin 5A acetaldehyde-lyase</fullName>
    </submittedName>
</protein>
<dbReference type="EMBL" id="SNXO01000028">
    <property type="protein sequence ID" value="TDP51954.1"/>
    <property type="molecule type" value="Genomic_DNA"/>
</dbReference>
<dbReference type="InterPro" id="IPR021744">
    <property type="entry name" value="CbiG_N"/>
</dbReference>
<feature type="domain" description="CobE/GbiG C-terminal" evidence="1">
    <location>
        <begin position="209"/>
        <end position="325"/>
    </location>
</feature>
<dbReference type="PANTHER" id="PTHR37477:SF1">
    <property type="entry name" value="COBALT-PRECORRIN-5A HYDROLASE"/>
    <property type="match status" value="1"/>
</dbReference>
<dbReference type="GO" id="GO:0016829">
    <property type="term" value="F:lyase activity"/>
    <property type="evidence" value="ECO:0007669"/>
    <property type="project" value="UniProtKB-KW"/>
</dbReference>
<accession>A0A4R6PZ71</accession>
<dbReference type="InterPro" id="IPR038029">
    <property type="entry name" value="GbiG_N_sf"/>
</dbReference>
<dbReference type="SUPFAM" id="SSF159672">
    <property type="entry name" value="CbiG N-terminal domain-like"/>
    <property type="match status" value="1"/>
</dbReference>
<feature type="domain" description="Cobalamin synthesis G N-terminal" evidence="2">
    <location>
        <begin position="44"/>
        <end position="123"/>
    </location>
</feature>
<gene>
    <name evidence="3" type="ORF">EV211_12812</name>
</gene>
<dbReference type="InterPro" id="IPR002750">
    <property type="entry name" value="CobE/GbiG_C"/>
</dbReference>
<dbReference type="OrthoDB" id="9781023at2"/>
<sequence length="333" mass="35215">MMKNLCILAFTDKGRETAEKVRAGLPDMNIEMYDRSSGTAGRFVESRFTISDAIIFVGAVGIAVRMIAPYVKSKGTDPAVVVLGEDGAYVISVLSGHIGGGNRLTERIAGIIGGQAVITTATDINGAFAADVWASDNGCVIPELSMIKIVSGAVLRGEAVGFDAGGFPVEGQLPQELTSEEAEAGISVSLSGNSNKYENTLNVVPKIVTLGVGCHKNGDSENFEKAVLKALADNEISLTAVERVASVYLKKDEKCIADFCGKYRLPFVTFSPDELMATSGDFAHSDFVEKITGADNVCERSCVLASGGRLIMKKTPSEGVTVAAAVRPWKCRF</sequence>
<dbReference type="GO" id="GO:0009236">
    <property type="term" value="P:cobalamin biosynthetic process"/>
    <property type="evidence" value="ECO:0007669"/>
    <property type="project" value="InterPro"/>
</dbReference>
<keyword evidence="4" id="KW-1185">Reference proteome</keyword>
<dbReference type="RefSeq" id="WP_133528868.1">
    <property type="nucleotide sequence ID" value="NZ_CALCQM010000096.1"/>
</dbReference>
<evidence type="ECO:0000313" key="4">
    <source>
        <dbReference type="Proteomes" id="UP000295500"/>
    </source>
</evidence>
<dbReference type="Pfam" id="PF01890">
    <property type="entry name" value="CbiG_C"/>
    <property type="match status" value="1"/>
</dbReference>
<dbReference type="AlphaFoldDB" id="A0A4R6PZ71"/>
<dbReference type="Gene3D" id="3.30.420.180">
    <property type="entry name" value="CobE/GbiG C-terminal domain"/>
    <property type="match status" value="1"/>
</dbReference>
<dbReference type="InterPro" id="IPR036518">
    <property type="entry name" value="CobE/GbiG_C_sf"/>
</dbReference>
<proteinExistence type="predicted"/>
<dbReference type="PANTHER" id="PTHR37477">
    <property type="entry name" value="COBALT-PRECORRIN-5A HYDROLASE"/>
    <property type="match status" value="1"/>
</dbReference>
<keyword evidence="3" id="KW-0456">Lyase</keyword>
<dbReference type="SUPFAM" id="SSF159664">
    <property type="entry name" value="CobE/GbiG C-terminal domain-like"/>
    <property type="match status" value="1"/>
</dbReference>
<dbReference type="Proteomes" id="UP000295500">
    <property type="component" value="Unassembled WGS sequence"/>
</dbReference>
<comment type="caution">
    <text evidence="3">The sequence shown here is derived from an EMBL/GenBank/DDBJ whole genome shotgun (WGS) entry which is preliminary data.</text>
</comment>
<name>A0A4R6PZ71_9FIRM</name>
<dbReference type="Pfam" id="PF11760">
    <property type="entry name" value="CbiG_N"/>
    <property type="match status" value="1"/>
</dbReference>
<evidence type="ECO:0000259" key="1">
    <source>
        <dbReference type="Pfam" id="PF01890"/>
    </source>
</evidence>
<dbReference type="Gene3D" id="3.40.50.11220">
    <property type="match status" value="1"/>
</dbReference>
<organism evidence="3 4">
    <name type="scientific">Aminicella lysinilytica</name>
    <dbReference type="NCBI Taxonomy" id="433323"/>
    <lineage>
        <taxon>Bacteria</taxon>
        <taxon>Bacillati</taxon>
        <taxon>Bacillota</taxon>
        <taxon>Clostridia</taxon>
        <taxon>Peptostreptococcales</taxon>
        <taxon>Anaerovoracaceae</taxon>
        <taxon>Aminicella</taxon>
    </lineage>
</organism>
<reference evidence="3 4" key="1">
    <citation type="submission" date="2019-03" db="EMBL/GenBank/DDBJ databases">
        <title>Genomic Encyclopedia of Type Strains, Phase IV (KMG-IV): sequencing the most valuable type-strain genomes for metagenomic binning, comparative biology and taxonomic classification.</title>
        <authorList>
            <person name="Goeker M."/>
        </authorList>
    </citation>
    <scope>NUCLEOTIDE SEQUENCE [LARGE SCALE GENOMIC DNA]</scope>
    <source>
        <strain evidence="3 4">DSM 28287</strain>
    </source>
</reference>
<evidence type="ECO:0000313" key="3">
    <source>
        <dbReference type="EMBL" id="TDP51954.1"/>
    </source>
</evidence>
<dbReference type="InterPro" id="IPR052553">
    <property type="entry name" value="CbiG_hydrolase"/>
</dbReference>
<evidence type="ECO:0000259" key="2">
    <source>
        <dbReference type="Pfam" id="PF11760"/>
    </source>
</evidence>